<evidence type="ECO:0000256" key="5">
    <source>
        <dbReference type="RuleBase" id="RU361279"/>
    </source>
</evidence>
<evidence type="ECO:0000256" key="3">
    <source>
        <dbReference type="ARBA" id="ARBA00022840"/>
    </source>
</evidence>
<dbReference type="GO" id="GO:0009396">
    <property type="term" value="P:folic acid-containing compound biosynthetic process"/>
    <property type="evidence" value="ECO:0007669"/>
    <property type="project" value="TreeGrafter"/>
</dbReference>
<keyword evidence="3 4" id="KW-0067">ATP-binding</keyword>
<keyword evidence="7" id="KW-1185">Reference proteome</keyword>
<proteinExistence type="inferred from homology"/>
<keyword evidence="5" id="KW-0460">Magnesium</keyword>
<gene>
    <name evidence="6" type="ORF">LCB40_05770</name>
</gene>
<sequence>MEKKELRKQQIAKLQAYAETAEKKREDQLLLERLLNSDLLEGAEKIGVTSSLNFEVDTSRLIASLWDQGKEVFLARANSDRTMDFLAYNYNTKLKVSKFGVSEVADPQAQIENDLDVLVVPGLAYDCTSHYRLGFGGGYYDRFLAKHQVKSLVLANSKMIYQKPVWPVEAFDMPINYLVTTEEIIGD</sequence>
<dbReference type="EMBL" id="BMAY01000003">
    <property type="protein sequence ID" value="GFZ26697.1"/>
    <property type="molecule type" value="Genomic_DNA"/>
</dbReference>
<dbReference type="EC" id="6.3.3.2" evidence="5"/>
<dbReference type="Proteomes" id="UP000677218">
    <property type="component" value="Unassembled WGS sequence"/>
</dbReference>
<dbReference type="SUPFAM" id="SSF100950">
    <property type="entry name" value="NagB/RpiA/CoA transferase-like"/>
    <property type="match status" value="1"/>
</dbReference>
<name>A0A916QJ82_9LACO</name>
<feature type="binding site" evidence="4">
    <location>
        <begin position="3"/>
        <end position="7"/>
    </location>
    <ligand>
        <name>ATP</name>
        <dbReference type="ChEBI" id="CHEBI:30616"/>
    </ligand>
</feature>
<dbReference type="GO" id="GO:0035999">
    <property type="term" value="P:tetrahydrofolate interconversion"/>
    <property type="evidence" value="ECO:0007669"/>
    <property type="project" value="TreeGrafter"/>
</dbReference>
<dbReference type="PANTHER" id="PTHR23407">
    <property type="entry name" value="ATPASE INHIBITOR/5-FORMYLTETRAHYDROFOLATE CYCLO-LIGASE"/>
    <property type="match status" value="1"/>
</dbReference>
<evidence type="ECO:0000256" key="1">
    <source>
        <dbReference type="ARBA" id="ARBA00010638"/>
    </source>
</evidence>
<dbReference type="InterPro" id="IPR002698">
    <property type="entry name" value="FTHF_cligase"/>
</dbReference>
<dbReference type="PIRSF" id="PIRSF006806">
    <property type="entry name" value="FTHF_cligase"/>
    <property type="match status" value="1"/>
</dbReference>
<organism evidence="6 7">
    <name type="scientific">Lactobacillus corticis</name>
    <dbReference type="NCBI Taxonomy" id="2201249"/>
    <lineage>
        <taxon>Bacteria</taxon>
        <taxon>Bacillati</taxon>
        <taxon>Bacillota</taxon>
        <taxon>Bacilli</taxon>
        <taxon>Lactobacillales</taxon>
        <taxon>Lactobacillaceae</taxon>
        <taxon>Lactobacillus</taxon>
    </lineage>
</organism>
<protein>
    <recommendedName>
        <fullName evidence="5">5-formyltetrahydrofolate cyclo-ligase</fullName>
        <ecNumber evidence="5">6.3.3.2</ecNumber>
    </recommendedName>
</protein>
<dbReference type="GO" id="GO:0046872">
    <property type="term" value="F:metal ion binding"/>
    <property type="evidence" value="ECO:0007669"/>
    <property type="project" value="UniProtKB-KW"/>
</dbReference>
<evidence type="ECO:0000313" key="6">
    <source>
        <dbReference type="EMBL" id="GFZ26697.1"/>
    </source>
</evidence>
<dbReference type="GO" id="GO:0030272">
    <property type="term" value="F:5-formyltetrahydrofolate cyclo-ligase activity"/>
    <property type="evidence" value="ECO:0007669"/>
    <property type="project" value="UniProtKB-EC"/>
</dbReference>
<evidence type="ECO:0000256" key="4">
    <source>
        <dbReference type="PIRSR" id="PIRSR006806-1"/>
    </source>
</evidence>
<reference evidence="6" key="1">
    <citation type="submission" date="2020-08" db="EMBL/GenBank/DDBJ databases">
        <title>Taxonomic study for Lactobacillus species isolated from hardwood bark.</title>
        <authorList>
            <person name="Tohno M."/>
            <person name="Tanizawa Y."/>
        </authorList>
    </citation>
    <scope>NUCLEOTIDE SEQUENCE</scope>
    <source>
        <strain evidence="6">B40</strain>
    </source>
</reference>
<dbReference type="Pfam" id="PF01812">
    <property type="entry name" value="5-FTHF_cyc-lig"/>
    <property type="match status" value="1"/>
</dbReference>
<keyword evidence="2 4" id="KW-0547">Nucleotide-binding</keyword>
<keyword evidence="5" id="KW-0479">Metal-binding</keyword>
<dbReference type="InterPro" id="IPR037171">
    <property type="entry name" value="NagB/RpiA_transferase-like"/>
</dbReference>
<comment type="similarity">
    <text evidence="1 5">Belongs to the 5-formyltetrahydrofolate cyclo-ligase family.</text>
</comment>
<dbReference type="RefSeq" id="WP_212780391.1">
    <property type="nucleotide sequence ID" value="NZ_BMAY01000003.1"/>
</dbReference>
<accession>A0A916QJ82</accession>
<comment type="catalytic activity">
    <reaction evidence="5">
        <text>(6S)-5-formyl-5,6,7,8-tetrahydrofolate + ATP = (6R)-5,10-methenyltetrahydrofolate + ADP + phosphate</text>
        <dbReference type="Rhea" id="RHEA:10488"/>
        <dbReference type="ChEBI" id="CHEBI:30616"/>
        <dbReference type="ChEBI" id="CHEBI:43474"/>
        <dbReference type="ChEBI" id="CHEBI:57455"/>
        <dbReference type="ChEBI" id="CHEBI:57457"/>
        <dbReference type="ChEBI" id="CHEBI:456216"/>
        <dbReference type="EC" id="6.3.3.2"/>
    </reaction>
</comment>
<dbReference type="InterPro" id="IPR024185">
    <property type="entry name" value="FTHF_cligase-like_sf"/>
</dbReference>
<comment type="caution">
    <text evidence="6">The sequence shown here is derived from an EMBL/GenBank/DDBJ whole genome shotgun (WGS) entry which is preliminary data.</text>
</comment>
<dbReference type="PANTHER" id="PTHR23407:SF1">
    <property type="entry name" value="5-FORMYLTETRAHYDROFOLATE CYCLO-LIGASE"/>
    <property type="match status" value="1"/>
</dbReference>
<dbReference type="GO" id="GO:0005524">
    <property type="term" value="F:ATP binding"/>
    <property type="evidence" value="ECO:0007669"/>
    <property type="project" value="UniProtKB-KW"/>
</dbReference>
<dbReference type="AlphaFoldDB" id="A0A916QJ82"/>
<feature type="binding site" evidence="4">
    <location>
        <begin position="132"/>
        <end position="140"/>
    </location>
    <ligand>
        <name>ATP</name>
        <dbReference type="ChEBI" id="CHEBI:30616"/>
    </ligand>
</feature>
<comment type="cofactor">
    <cofactor evidence="5">
        <name>Mg(2+)</name>
        <dbReference type="ChEBI" id="CHEBI:18420"/>
    </cofactor>
</comment>
<evidence type="ECO:0000256" key="2">
    <source>
        <dbReference type="ARBA" id="ARBA00022741"/>
    </source>
</evidence>
<dbReference type="Gene3D" id="3.40.50.10420">
    <property type="entry name" value="NagB/RpiA/CoA transferase-like"/>
    <property type="match status" value="1"/>
</dbReference>
<evidence type="ECO:0000313" key="7">
    <source>
        <dbReference type="Proteomes" id="UP000677218"/>
    </source>
</evidence>
<feature type="binding site" evidence="4">
    <location>
        <position position="55"/>
    </location>
    <ligand>
        <name>substrate</name>
    </ligand>
</feature>
<dbReference type="NCBIfam" id="TIGR02727">
    <property type="entry name" value="MTHFS_bact"/>
    <property type="match status" value="1"/>
</dbReference>